<accession>A0AB38XQY9</accession>
<evidence type="ECO:0000259" key="3">
    <source>
        <dbReference type="Pfam" id="PF10647"/>
    </source>
</evidence>
<gene>
    <name evidence="5" type="ORF">PIG85_03685</name>
</gene>
<evidence type="ECO:0000256" key="1">
    <source>
        <dbReference type="SAM" id="SignalP"/>
    </source>
</evidence>
<feature type="domain" description="Lipoprotein LpqB C-terminal" evidence="3">
    <location>
        <begin position="305"/>
        <end position="544"/>
    </location>
</feature>
<feature type="signal peptide" evidence="1">
    <location>
        <begin position="1"/>
        <end position="20"/>
    </location>
</feature>
<dbReference type="Pfam" id="PF25976">
    <property type="entry name" value="LpqB_N"/>
    <property type="match status" value="1"/>
</dbReference>
<dbReference type="KEGG" id="wne:PIG85_03685"/>
<feature type="chain" id="PRO_5044272432" evidence="1">
    <location>
        <begin position="21"/>
        <end position="551"/>
    </location>
</feature>
<dbReference type="Pfam" id="PF10646">
    <property type="entry name" value="Germane"/>
    <property type="match status" value="1"/>
</dbReference>
<evidence type="ECO:0000259" key="4">
    <source>
        <dbReference type="Pfam" id="PF25976"/>
    </source>
</evidence>
<dbReference type="InterPro" id="IPR019606">
    <property type="entry name" value="GerMN"/>
</dbReference>
<name>A0AB38XQY9_9ACTO</name>
<sequence>MKIRKLALLGAALSLLCSCASLPTSGPVTPAKPEQGVQDPLAQLAAPPTKGASPQRLTEDFLRAAAAGTYDDFATAREYLTKEAARIWDPKREITVTQDSIRITYDQDGQASKLSGIRRLRVDQNGIGDSSQIGTRAGAEITFGKVDGQWRITSLPQGIMIPLDSFNTAYTKRNLYFVSTDAKVYVADPRWLPKQGMSTNLIKLLLKGPSGAISPAVRTFIPANTKLDDTVKTDGSQLSVKLSGRVRTLSSKDLGWARGQIERTLSGLSSSSTLNVISGGSALPAGTQPEEQKYDADYLLGIRSGTVVSDLNSHSRQLVSAQKTQSYQLTDPAISPVSSSPLVANAEDSGLVLFGQSTPIVAYPGKALRPPAVDRRGWIWTGDSSSATVVVMNEAGQLKEVSAKWLSGRAVTRLVLTLDGARAMLLVSEKNGTEEAYVCVVHRDEHGSPVALVNPTQVATSIQKIRDVGWVDSTTVAVLAKADGQSAPDIETEEIGSTSTNLVGPVGATRVLRGGPSQSVRVADSNGRLFIKSGAGWKSVETKATSLNYPG</sequence>
<reference evidence="5" key="1">
    <citation type="submission" date="2023-01" db="EMBL/GenBank/DDBJ databases">
        <title>Comparative Genomic Analysis of the Clinically-Derived Winkia Strain NY0527 Provides Evidence into the Taxonomic Reassignment of Winkia neuii and Characterizes Their Virulence Traits.</title>
        <authorList>
            <person name="Cai X."/>
            <person name="Peng Y."/>
            <person name="Li M."/>
            <person name="Qiu Y."/>
            <person name="Wang Y."/>
            <person name="Xu L."/>
            <person name="Hou Q."/>
        </authorList>
    </citation>
    <scope>NUCLEOTIDE SEQUENCE</scope>
    <source>
        <strain evidence="5">NY0527</strain>
    </source>
</reference>
<dbReference type="PROSITE" id="PS51257">
    <property type="entry name" value="PROKAR_LIPOPROTEIN"/>
    <property type="match status" value="1"/>
</dbReference>
<evidence type="ECO:0000313" key="6">
    <source>
        <dbReference type="Proteomes" id="UP001211044"/>
    </source>
</evidence>
<evidence type="ECO:0000313" key="5">
    <source>
        <dbReference type="EMBL" id="WCE46758.1"/>
    </source>
</evidence>
<proteinExistence type="predicted"/>
<dbReference type="InterPro" id="IPR059026">
    <property type="entry name" value="LpqB_N"/>
</dbReference>
<dbReference type="Pfam" id="PF10647">
    <property type="entry name" value="Gmad1"/>
    <property type="match status" value="1"/>
</dbReference>
<evidence type="ECO:0000259" key="2">
    <source>
        <dbReference type="Pfam" id="PF10646"/>
    </source>
</evidence>
<feature type="domain" description="GerMN" evidence="2">
    <location>
        <begin position="174"/>
        <end position="270"/>
    </location>
</feature>
<dbReference type="Proteomes" id="UP001211044">
    <property type="component" value="Chromosome"/>
</dbReference>
<dbReference type="RefSeq" id="WP_004806033.1">
    <property type="nucleotide sequence ID" value="NZ_CP116394.1"/>
</dbReference>
<dbReference type="AlphaFoldDB" id="A0AB38XQY9"/>
<feature type="domain" description="Lipoprotein LpqB N-terminal" evidence="4">
    <location>
        <begin position="47"/>
        <end position="166"/>
    </location>
</feature>
<dbReference type="InterPro" id="IPR018910">
    <property type="entry name" value="LpqB_C"/>
</dbReference>
<protein>
    <submittedName>
        <fullName evidence="5">LpqB family beta-propeller domain-containing protein</fullName>
    </submittedName>
</protein>
<dbReference type="EMBL" id="CP116394">
    <property type="protein sequence ID" value="WCE46758.1"/>
    <property type="molecule type" value="Genomic_DNA"/>
</dbReference>
<organism evidence="5 6">
    <name type="scientific">Winkia neuii subsp. anitrata</name>
    <dbReference type="NCBI Taxonomy" id="29318"/>
    <lineage>
        <taxon>Bacteria</taxon>
        <taxon>Bacillati</taxon>
        <taxon>Actinomycetota</taxon>
        <taxon>Actinomycetes</taxon>
        <taxon>Actinomycetales</taxon>
        <taxon>Actinomycetaceae</taxon>
        <taxon>Winkia</taxon>
    </lineage>
</organism>
<keyword evidence="1" id="KW-0732">Signal</keyword>